<feature type="transmembrane region" description="Helical" evidence="8">
    <location>
        <begin position="214"/>
        <end position="233"/>
    </location>
</feature>
<comment type="subcellular location">
    <subcellularLocation>
        <location evidence="8">Cell membrane</location>
        <topology evidence="8">Multi-pass membrane protein</topology>
    </subcellularLocation>
    <subcellularLocation>
        <location evidence="1">Membrane</location>
        <topology evidence="1">Multi-pass membrane protein</topology>
    </subcellularLocation>
</comment>
<evidence type="ECO:0000256" key="6">
    <source>
        <dbReference type="ARBA" id="ARBA00023136"/>
    </source>
</evidence>
<dbReference type="Proteomes" id="UP001318860">
    <property type="component" value="Unassembled WGS sequence"/>
</dbReference>
<feature type="transmembrane region" description="Helical" evidence="8">
    <location>
        <begin position="31"/>
        <end position="50"/>
    </location>
</feature>
<feature type="transmembrane region" description="Helical" evidence="8">
    <location>
        <begin position="180"/>
        <end position="202"/>
    </location>
</feature>
<comment type="caution">
    <text evidence="10">The sequence shown here is derived from an EMBL/GenBank/DDBJ whole genome shotgun (WGS) entry which is preliminary data.</text>
</comment>
<evidence type="ECO:0000313" key="10">
    <source>
        <dbReference type="EMBL" id="KAK6123586.1"/>
    </source>
</evidence>
<dbReference type="InterPro" id="IPR002229">
    <property type="entry name" value="RhesusRHD"/>
</dbReference>
<keyword evidence="11" id="KW-1185">Reference proteome</keyword>
<dbReference type="InterPro" id="IPR001905">
    <property type="entry name" value="Ammonium_transpt"/>
</dbReference>
<dbReference type="PROSITE" id="PS01219">
    <property type="entry name" value="AMMONIUM_TRANSP"/>
    <property type="match status" value="1"/>
</dbReference>
<feature type="transmembrane region" description="Helical" evidence="8">
    <location>
        <begin position="334"/>
        <end position="356"/>
    </location>
</feature>
<evidence type="ECO:0000256" key="4">
    <source>
        <dbReference type="ARBA" id="ARBA00022692"/>
    </source>
</evidence>
<dbReference type="EMBL" id="JABTTQ020002525">
    <property type="protein sequence ID" value="KAK6123586.1"/>
    <property type="molecule type" value="Genomic_DNA"/>
</dbReference>
<feature type="transmembrane region" description="Helical" evidence="8">
    <location>
        <begin position="301"/>
        <end position="322"/>
    </location>
</feature>
<evidence type="ECO:0000256" key="8">
    <source>
        <dbReference type="RuleBase" id="RU362002"/>
    </source>
</evidence>
<dbReference type="InterPro" id="IPR018047">
    <property type="entry name" value="Ammonium_transpt_CS"/>
</dbReference>
<proteinExistence type="inferred from homology"/>
<gene>
    <name evidence="10" type="ORF">DH2020_042675</name>
</gene>
<dbReference type="InterPro" id="IPR029020">
    <property type="entry name" value="Ammonium/urea_transptr"/>
</dbReference>
<keyword evidence="3 8" id="KW-0813">Transport</keyword>
<dbReference type="PANTHER" id="PTHR43029">
    <property type="entry name" value="AMMONIUM TRANSPORTER MEP2"/>
    <property type="match status" value="1"/>
</dbReference>
<reference evidence="10 11" key="1">
    <citation type="journal article" date="2021" name="Comput. Struct. Biotechnol. J.">
        <title>De novo genome assembly of the potent medicinal plant Rehmannia glutinosa using nanopore technology.</title>
        <authorList>
            <person name="Ma L."/>
            <person name="Dong C."/>
            <person name="Song C."/>
            <person name="Wang X."/>
            <person name="Zheng X."/>
            <person name="Niu Y."/>
            <person name="Chen S."/>
            <person name="Feng W."/>
        </authorList>
    </citation>
    <scope>NUCLEOTIDE SEQUENCE [LARGE SCALE GENOMIC DNA]</scope>
    <source>
        <strain evidence="10">DH-2019</strain>
    </source>
</reference>
<feature type="transmembrane region" description="Helical" evidence="8">
    <location>
        <begin position="245"/>
        <end position="265"/>
    </location>
</feature>
<evidence type="ECO:0000259" key="9">
    <source>
        <dbReference type="Pfam" id="PF00909"/>
    </source>
</evidence>
<keyword evidence="4 8" id="KW-0812">Transmembrane</keyword>
<feature type="transmembrane region" description="Helical" evidence="8">
    <location>
        <begin position="62"/>
        <end position="81"/>
    </location>
</feature>
<evidence type="ECO:0000256" key="5">
    <source>
        <dbReference type="ARBA" id="ARBA00022989"/>
    </source>
</evidence>
<feature type="transmembrane region" description="Helical" evidence="8">
    <location>
        <begin position="277"/>
        <end position="295"/>
    </location>
</feature>
<feature type="transmembrane region" description="Helical" evidence="8">
    <location>
        <begin position="147"/>
        <end position="168"/>
    </location>
</feature>
<dbReference type="InterPro" id="IPR024041">
    <property type="entry name" value="NH4_transpt_AmtB-like_dom"/>
</dbReference>
<dbReference type="PRINTS" id="PR00342">
    <property type="entry name" value="RHESUSRHD"/>
</dbReference>
<feature type="transmembrane region" description="Helical" evidence="8">
    <location>
        <begin position="120"/>
        <end position="140"/>
    </location>
</feature>
<dbReference type="SUPFAM" id="SSF111352">
    <property type="entry name" value="Ammonium transporter"/>
    <property type="match status" value="1"/>
</dbReference>
<dbReference type="Pfam" id="PF00909">
    <property type="entry name" value="Ammonium_transp"/>
    <property type="match status" value="1"/>
</dbReference>
<keyword evidence="5 8" id="KW-1133">Transmembrane helix</keyword>
<evidence type="ECO:0000256" key="1">
    <source>
        <dbReference type="ARBA" id="ARBA00004141"/>
    </source>
</evidence>
<keyword evidence="6 8" id="KW-0472">Membrane</keyword>
<name>A0ABR0UMT2_REHGL</name>
<dbReference type="PANTHER" id="PTHR43029:SF24">
    <property type="entry name" value="AMMONIUM TRANSPORTER 2 MEMBER 3"/>
    <property type="match status" value="1"/>
</dbReference>
<feature type="transmembrane region" description="Helical" evidence="8">
    <location>
        <begin position="390"/>
        <end position="415"/>
    </location>
</feature>
<evidence type="ECO:0000256" key="7">
    <source>
        <dbReference type="ARBA" id="ARBA00023177"/>
    </source>
</evidence>
<accession>A0ABR0UMT2</accession>
<evidence type="ECO:0000313" key="11">
    <source>
        <dbReference type="Proteomes" id="UP001318860"/>
    </source>
</evidence>
<comment type="similarity">
    <text evidence="2 8">Belongs to the ammonia transporter channel (TC 1.A.11.2) family.</text>
</comment>
<feature type="domain" description="Ammonium transporter AmtB-like" evidence="9">
    <location>
        <begin position="29"/>
        <end position="441"/>
    </location>
</feature>
<evidence type="ECO:0000256" key="3">
    <source>
        <dbReference type="ARBA" id="ARBA00022448"/>
    </source>
</evidence>
<dbReference type="NCBIfam" id="TIGR00836">
    <property type="entry name" value="amt"/>
    <property type="match status" value="1"/>
</dbReference>
<sequence>MNQINPGLPNGLWPDEANPRWLNKGDNGWELTSAAMVGLQSVPGLVILYGSMVKKKWAVNSAFMALYAFASVLICWVLWAYRMSFGSKMIPILGKPNQALAEVFLLAQYQAENYIPTADYVFYQFAFAAITVILLAGSLLGRMNFYAWMLFVPLWVTLSYTVGAYTIWGPGFLRDYIIDYAGGYVIHLSSGVAGFTAAYWVGPRHSHDRQHFPPNNIINMLGGAGFLWMGWTGFNGGSPLAANRITSLAVLNTHICTATSLLVWLSLDMAVYLKSSVIGAVQGMITGLVCITPGAGIVDSWAAIIMGILSGSIPWFTMMVLHKKSAFFQRVDDTLGVFHTHAVAGLLGGLLSGLFANPELLKMFYPTCSHGPGFIYGVLNGDFKRGLHQMGFQVIGALFITVWNVVVTSLICILISRIIDLRMDEDDLEIGDDAAHGEEAYALWGDGERDPPPLRFRMTPRIPSFCRRPYTNQ</sequence>
<organism evidence="10 11">
    <name type="scientific">Rehmannia glutinosa</name>
    <name type="common">Chinese foxglove</name>
    <dbReference type="NCBI Taxonomy" id="99300"/>
    <lineage>
        <taxon>Eukaryota</taxon>
        <taxon>Viridiplantae</taxon>
        <taxon>Streptophyta</taxon>
        <taxon>Embryophyta</taxon>
        <taxon>Tracheophyta</taxon>
        <taxon>Spermatophyta</taxon>
        <taxon>Magnoliopsida</taxon>
        <taxon>eudicotyledons</taxon>
        <taxon>Gunneridae</taxon>
        <taxon>Pentapetalae</taxon>
        <taxon>asterids</taxon>
        <taxon>lamiids</taxon>
        <taxon>Lamiales</taxon>
        <taxon>Orobanchaceae</taxon>
        <taxon>Rehmannieae</taxon>
        <taxon>Rehmannia</taxon>
    </lineage>
</organism>
<dbReference type="Gene3D" id="1.10.3430.10">
    <property type="entry name" value="Ammonium transporter AmtB like domains"/>
    <property type="match status" value="1"/>
</dbReference>
<protein>
    <recommendedName>
        <fullName evidence="8">Ammonium transporter</fullName>
    </recommendedName>
</protein>
<evidence type="ECO:0000256" key="2">
    <source>
        <dbReference type="ARBA" id="ARBA00005887"/>
    </source>
</evidence>
<keyword evidence="7 8" id="KW-0924">Ammonia transport</keyword>